<dbReference type="RefSeq" id="WP_207869714.1">
    <property type="nucleotide sequence ID" value="NZ_CP062222.1"/>
</dbReference>
<dbReference type="InterPro" id="IPR012347">
    <property type="entry name" value="Ferritin-like"/>
</dbReference>
<organism evidence="3 4">
    <name type="scientific">Brevundimonas goettingensis</name>
    <dbReference type="NCBI Taxonomy" id="2774190"/>
    <lineage>
        <taxon>Bacteria</taxon>
        <taxon>Pseudomonadati</taxon>
        <taxon>Pseudomonadota</taxon>
        <taxon>Alphaproteobacteria</taxon>
        <taxon>Caulobacterales</taxon>
        <taxon>Caulobacteraceae</taxon>
        <taxon>Brevundimonas</taxon>
    </lineage>
</organism>
<evidence type="ECO:0000256" key="1">
    <source>
        <dbReference type="SAM" id="MobiDB-lite"/>
    </source>
</evidence>
<dbReference type="AlphaFoldDB" id="A0A975BZN4"/>
<dbReference type="Pfam" id="PF09537">
    <property type="entry name" value="DUF2383"/>
    <property type="match status" value="1"/>
</dbReference>
<dbReference type="Proteomes" id="UP000663918">
    <property type="component" value="Chromosome"/>
</dbReference>
<name>A0A975BZN4_9CAUL</name>
<protein>
    <submittedName>
        <fullName evidence="3">PA2169 family four-helix-bundle protein</fullName>
    </submittedName>
</protein>
<gene>
    <name evidence="3" type="ORF">IFJ75_16980</name>
</gene>
<sequence length="159" mass="17197">MPNRHDIHVLNGLIAATLDSAERLDLIADDSESSGHGSLFSALAEERRDMARVMAATVTALGGQPDTSGSIFAKAQRAVMDMSHALMRDEAGLVDAADRGEAALDKRFHAAVADEKLSATTRETIRRAHAAIHRETTEVHSLRRSVDGQKDASNRLFPQ</sequence>
<evidence type="ECO:0000313" key="3">
    <source>
        <dbReference type="EMBL" id="QTC90898.1"/>
    </source>
</evidence>
<evidence type="ECO:0000313" key="4">
    <source>
        <dbReference type="Proteomes" id="UP000663918"/>
    </source>
</evidence>
<dbReference type="InterPro" id="IPR011971">
    <property type="entry name" value="CHP02284"/>
</dbReference>
<reference evidence="3" key="1">
    <citation type="submission" date="2020-09" db="EMBL/GenBank/DDBJ databases">
        <title>Brevundimonas sp. LVF2 isolated from a puddle in Goettingen, Germany.</title>
        <authorList>
            <person name="Friedrich I."/>
            <person name="Klassen A."/>
            <person name="Hannes N."/>
            <person name="Schneider D."/>
            <person name="Hertel R."/>
            <person name="Daniel R."/>
        </authorList>
    </citation>
    <scope>NUCLEOTIDE SEQUENCE</scope>
    <source>
        <strain evidence="3">LVF2</strain>
    </source>
</reference>
<dbReference type="Gene3D" id="1.20.1260.10">
    <property type="match status" value="1"/>
</dbReference>
<dbReference type="EMBL" id="CP062222">
    <property type="protein sequence ID" value="QTC90898.1"/>
    <property type="molecule type" value="Genomic_DNA"/>
</dbReference>
<feature type="domain" description="DUF2383" evidence="2">
    <location>
        <begin position="7"/>
        <end position="113"/>
    </location>
</feature>
<dbReference type="NCBIfam" id="TIGR02284">
    <property type="entry name" value="PA2169 family four-helix-bundle protein"/>
    <property type="match status" value="1"/>
</dbReference>
<keyword evidence="4" id="KW-1185">Reference proteome</keyword>
<evidence type="ECO:0000259" key="2">
    <source>
        <dbReference type="Pfam" id="PF09537"/>
    </source>
</evidence>
<feature type="region of interest" description="Disordered" evidence="1">
    <location>
        <begin position="136"/>
        <end position="159"/>
    </location>
</feature>
<feature type="compositionally biased region" description="Basic and acidic residues" evidence="1">
    <location>
        <begin position="136"/>
        <end position="153"/>
    </location>
</feature>
<accession>A0A975BZN4</accession>
<dbReference type="KEGG" id="bgoe:IFJ75_16980"/>
<dbReference type="InterPro" id="IPR019052">
    <property type="entry name" value="DUF2383"/>
</dbReference>
<proteinExistence type="predicted"/>